<dbReference type="EMBL" id="SRLO01001505">
    <property type="protein sequence ID" value="TNN37301.1"/>
    <property type="molecule type" value="Genomic_DNA"/>
</dbReference>
<sequence>MESRFLLLQRTAAVRGANLPREEHSFPGSQEPTGRPHIAEHTLLSSCSPERKGAGLLSHLCARTGGLHLCLESFPFLLSSFTRFLRTTKRSPEVQRRATPLGRTLFPGREEVDPVLGELLSRVIYCHAALEWHLSLLPLPDAGRTFTVKPDYSRIRDEIVFNAGDAERDEGATGNSRASGTQNTRRRAAGGGVRSTTPPPGVSGDRPDLETRVRV</sequence>
<organism evidence="2 3">
    <name type="scientific">Liparis tanakae</name>
    <name type="common">Tanaka's snailfish</name>
    <dbReference type="NCBI Taxonomy" id="230148"/>
    <lineage>
        <taxon>Eukaryota</taxon>
        <taxon>Metazoa</taxon>
        <taxon>Chordata</taxon>
        <taxon>Craniata</taxon>
        <taxon>Vertebrata</taxon>
        <taxon>Euteleostomi</taxon>
        <taxon>Actinopterygii</taxon>
        <taxon>Neopterygii</taxon>
        <taxon>Teleostei</taxon>
        <taxon>Neoteleostei</taxon>
        <taxon>Acanthomorphata</taxon>
        <taxon>Eupercaria</taxon>
        <taxon>Perciformes</taxon>
        <taxon>Cottioidei</taxon>
        <taxon>Cottales</taxon>
        <taxon>Liparidae</taxon>
        <taxon>Liparis</taxon>
    </lineage>
</organism>
<dbReference type="AlphaFoldDB" id="A0A4Z2F8Z9"/>
<proteinExistence type="predicted"/>
<keyword evidence="3" id="KW-1185">Reference proteome</keyword>
<feature type="compositionally biased region" description="Basic and acidic residues" evidence="1">
    <location>
        <begin position="205"/>
        <end position="215"/>
    </location>
</feature>
<dbReference type="Proteomes" id="UP000314294">
    <property type="component" value="Unassembled WGS sequence"/>
</dbReference>
<evidence type="ECO:0000256" key="1">
    <source>
        <dbReference type="SAM" id="MobiDB-lite"/>
    </source>
</evidence>
<protein>
    <submittedName>
        <fullName evidence="2">Uncharacterized protein</fullName>
    </submittedName>
</protein>
<feature type="compositionally biased region" description="Polar residues" evidence="1">
    <location>
        <begin position="173"/>
        <end position="183"/>
    </location>
</feature>
<feature type="region of interest" description="Disordered" evidence="1">
    <location>
        <begin position="166"/>
        <end position="215"/>
    </location>
</feature>
<comment type="caution">
    <text evidence="2">The sequence shown here is derived from an EMBL/GenBank/DDBJ whole genome shotgun (WGS) entry which is preliminary data.</text>
</comment>
<name>A0A4Z2F8Z9_9TELE</name>
<reference evidence="2 3" key="1">
    <citation type="submission" date="2019-03" db="EMBL/GenBank/DDBJ databases">
        <title>First draft genome of Liparis tanakae, snailfish: a comprehensive survey of snailfish specific genes.</title>
        <authorList>
            <person name="Kim W."/>
            <person name="Song I."/>
            <person name="Jeong J.-H."/>
            <person name="Kim D."/>
            <person name="Kim S."/>
            <person name="Ryu S."/>
            <person name="Song J.Y."/>
            <person name="Lee S.K."/>
        </authorList>
    </citation>
    <scope>NUCLEOTIDE SEQUENCE [LARGE SCALE GENOMIC DNA]</scope>
    <source>
        <tissue evidence="2">Muscle</tissue>
    </source>
</reference>
<evidence type="ECO:0000313" key="2">
    <source>
        <dbReference type="EMBL" id="TNN37301.1"/>
    </source>
</evidence>
<gene>
    <name evidence="2" type="ORF">EYF80_052541</name>
</gene>
<accession>A0A4Z2F8Z9</accession>
<evidence type="ECO:0000313" key="3">
    <source>
        <dbReference type="Proteomes" id="UP000314294"/>
    </source>
</evidence>